<comment type="caution">
    <text evidence="1">The sequence shown here is derived from an EMBL/GenBank/DDBJ whole genome shotgun (WGS) entry which is preliminary data.</text>
</comment>
<reference evidence="1 2" key="1">
    <citation type="submission" date="2023-10" db="EMBL/GenBank/DDBJ databases">
        <title>Comparative genomics analysis reveals potential genetic determinants of host preference in Cryptosporidium xiaoi.</title>
        <authorList>
            <person name="Xiao L."/>
            <person name="Li J."/>
        </authorList>
    </citation>
    <scope>NUCLEOTIDE SEQUENCE [LARGE SCALE GENOMIC DNA]</scope>
    <source>
        <strain evidence="1 2">52996</strain>
    </source>
</reference>
<dbReference type="AlphaFoldDB" id="A0AAV9XT32"/>
<name>A0AAV9XT32_9CRYT</name>
<evidence type="ECO:0000313" key="2">
    <source>
        <dbReference type="Proteomes" id="UP001311799"/>
    </source>
</evidence>
<sequence length="1255" mass="141479">MESCTKLFTSSKAALIAALCFVSATISTYAAVGGFPTIDFVEGPFVHYTPQKPTLDELATRGELAMSKALAMEHLEHPQYSGLKVSDLADMFKKEEKVIEYQRATKFEVEMAKILFWRMKTDRDLAAFDISLGILEGLVIELFRRYGFSIATCQALLVNKGISIEKSLDYCHNLEPFALLECHALTWLDFSVVMDIKFRMKRRGMFIETKDICRLVERVKPSLIPKPEKKSIFGKCQLVINSELMKSYGITNIDADLMCTLMDYTIQEPCGGLSKEELSQVMKLGLHLGQFLYPRLFPLFFADLCTARRMMRRGPSREMCRNSLVRALIERADELGESVVASEWPLYTDIWRACAYVYKRKAGKVEKLRLDRQFPMIAFGTVWSDRIFRGDDRIYRPSPFAHIHGRTIEEVPDESSVEDGTGSEIDGDLVKAIDLGSSSELDLGSDREMSEGLDLGSEKDLELSSSLGDVSLDSGVTERGSSDSLVGLRSKYAKQKSTAPREKWVQIKERTSDTPDKYLWSTRQAVSLNSVQKMWAQILFSLYSDAGNKAFNIEDFELVASRIDPTNVARSCARLIYARIKKYPGTQKDGDSSRFSESTIANWCAAIDGSRSVACQTLSTPAFVWSKEILGVLSSFRDESHFAIDLRDVCRVMSAMEPWAFTKRSGFTGRCLKKLSEPMKSSKHSNKVSFIEKYQLTEDESKRYCVLMKPANHKSCLKLNTSDLDLAYQIGHKMGRISKGNKKLQMTYDAACKIVSRVGRDGTSEHCILATAEFVGLIAVDSGVSGEEFEKGVTDVCERLFEAREPEETTKMVSEIITDIYSDIAKNMPPEARDFDSIKRIIVGDKLVEETRTIGGVPGYMDDRRFGGLSQSDRYGKLYSPSYFKPAETPEGGFWTPFGLEPNVYRRRIVTKTESGEGVERFEGAIGEGFVMDEEWVNISEVSFKKSLADKLREEFIRTAPASKVMDQSNIPNFGKLINSIDLAPNTIYVSCVKVLTRNRIRSEVAEAVCKRIDPYATPACHGLMIVLLDHSERVHNYLTSLVRKEAFDLSDVCKIVYVLNPLSNSLAEIGLTANTCVKLPIMFSFQRKYALNNNQMTKLCSKLDFTRTQSFARINSDQRKRVIAASKVVSRLMADKYKSVYHAYSGVFWARNIPRVSVENVINLISHTGEVTPIKEKCDYECQEDKPFFIHVVQDTEICMATCMTDSGVDVESKHVGTQTMPGSGGLRPRYSYDRYGSTDDKKLKKTAWWLEDQ</sequence>
<organism evidence="1 2">
    <name type="scientific">Cryptosporidium xiaoi</name>
    <dbReference type="NCBI Taxonomy" id="659607"/>
    <lineage>
        <taxon>Eukaryota</taxon>
        <taxon>Sar</taxon>
        <taxon>Alveolata</taxon>
        <taxon>Apicomplexa</taxon>
        <taxon>Conoidasida</taxon>
        <taxon>Coccidia</taxon>
        <taxon>Eucoccidiorida</taxon>
        <taxon>Eimeriorina</taxon>
        <taxon>Cryptosporidiidae</taxon>
        <taxon>Cryptosporidium</taxon>
    </lineage>
</organism>
<evidence type="ECO:0000313" key="1">
    <source>
        <dbReference type="EMBL" id="KAK6587846.1"/>
    </source>
</evidence>
<accession>A0AAV9XT32</accession>
<keyword evidence="2" id="KW-1185">Reference proteome</keyword>
<dbReference type="Proteomes" id="UP001311799">
    <property type="component" value="Unassembled WGS sequence"/>
</dbReference>
<gene>
    <name evidence="1" type="ORF">RS030_81157</name>
</gene>
<proteinExistence type="predicted"/>
<protein>
    <submittedName>
        <fullName evidence="1">Uncharacterized protein</fullName>
    </submittedName>
</protein>
<dbReference type="EMBL" id="JAWDEY010000036">
    <property type="protein sequence ID" value="KAK6587846.1"/>
    <property type="molecule type" value="Genomic_DNA"/>
</dbReference>